<keyword evidence="2" id="KW-1185">Reference proteome</keyword>
<dbReference type="HOGENOM" id="CLU_2807414_0_0_6"/>
<proteinExistence type="predicted"/>
<dbReference type="Proteomes" id="UP000061489">
    <property type="component" value="Chromosome"/>
</dbReference>
<protein>
    <submittedName>
        <fullName evidence="1">Uncharacterized protein</fullName>
    </submittedName>
</protein>
<dbReference type="RefSeq" id="WP_052471980.1">
    <property type="nucleotide sequence ID" value="NZ_CP007151.1"/>
</dbReference>
<organism evidence="1 2">
    <name type="scientific">Marinobacter similis</name>
    <dbReference type="NCBI Taxonomy" id="1420916"/>
    <lineage>
        <taxon>Bacteria</taxon>
        <taxon>Pseudomonadati</taxon>
        <taxon>Pseudomonadota</taxon>
        <taxon>Gammaproteobacteria</taxon>
        <taxon>Pseudomonadales</taxon>
        <taxon>Marinobacteraceae</taxon>
        <taxon>Marinobacter</taxon>
    </lineage>
</organism>
<evidence type="ECO:0000313" key="2">
    <source>
        <dbReference type="Proteomes" id="UP000061489"/>
    </source>
</evidence>
<sequence>MLNRNRPYCSEAVDELITQLIDTQIKVHLTACQHLDLLKETAGSPSDHERRVLRDKCHTLYEARPGT</sequence>
<dbReference type="EMBL" id="CP007151">
    <property type="protein sequence ID" value="AHI30041.1"/>
    <property type="molecule type" value="Genomic_DNA"/>
</dbReference>
<accession>W5YLT9</accession>
<dbReference type="STRING" id="1420916.AU14_06250"/>
<gene>
    <name evidence="1" type="ORF">AU14_06250</name>
</gene>
<dbReference type="AlphaFoldDB" id="W5YLT9"/>
<reference evidence="1 2" key="1">
    <citation type="journal article" date="2014" name="Genome Announc.">
        <title>Draft Genome Sequences of Marinobacter similis A3d10T and Marinobacter salarius R9SW1T.</title>
        <authorList>
            <person name="Ivanova E.P."/>
            <person name="Ng H.J."/>
            <person name="Webb H.K."/>
            <person name="Feng G."/>
            <person name="Oshima K."/>
            <person name="Hattori M."/>
            <person name="Ohkuma M."/>
            <person name="Sergeev A.F."/>
            <person name="Mikhailov V.V."/>
            <person name="Crawford R.J."/>
            <person name="Sawabe T."/>
        </authorList>
    </citation>
    <scope>NUCLEOTIDE SEQUENCE [LARGE SCALE GENOMIC DNA]</scope>
    <source>
        <strain evidence="1 2">A3d10</strain>
    </source>
</reference>
<name>W5YLT9_9GAMM</name>
<evidence type="ECO:0000313" key="1">
    <source>
        <dbReference type="EMBL" id="AHI30041.1"/>
    </source>
</evidence>
<dbReference type="KEGG" id="msx:AU14_06250"/>